<dbReference type="EMBL" id="CAJHUC010002049">
    <property type="protein sequence ID" value="CAD7703056.1"/>
    <property type="molecule type" value="Genomic_DNA"/>
</dbReference>
<protein>
    <submittedName>
        <fullName evidence="2">Uncharacterized protein</fullName>
    </submittedName>
</protein>
<comment type="caution">
    <text evidence="2">The sequence shown here is derived from an EMBL/GenBank/DDBJ whole genome shotgun (WGS) entry which is preliminary data.</text>
</comment>
<sequence length="494" mass="52363">MAAWAGQQGGAGGSGEWASGGGLLAHWQTRLSLCGPSPAAPPIILHAALLDVPCPAPSGAPRRWWRLRDAFAEIGICAETMKRHRIVSGSLARVSALGGRAPSRVARIVEADRHGIGEMWWVSGGERGVGPGFAWLAPSLSFNLGLNAHLAPFLGRAREEGERPADPEDIEVVVLPSSEKDAARLAASGVTNDVRLARALSLQKVRVPAVRSSKLHSREQGGSTQSPGVEELSHKATSAKASQETEEAFLAALKEFFTQAPRLLAVGDVFGVWCRRPGLPDCPWDQFVPDVEGMYPRTRDFVYFKVVMAEPPVDGSLLVDPEQTRLALQGGACNSAVPVGLKGYSLAEECLSHSADTVEAEEAKGSTQMPAGPLLQPQSVKSLGWAANASWHVEPHLSGTGPVLPVWRQVAALVAPLVHTAVTSMEFRVSALLIGAEGSGRRTAVAAAAEALGLHLISLSCHDIKCRDPTMRQLVPACMLCSTKPPSFPLVSCF</sequence>
<reference evidence="2" key="1">
    <citation type="submission" date="2020-12" db="EMBL/GenBank/DDBJ databases">
        <authorList>
            <person name="Iha C."/>
        </authorList>
    </citation>
    <scope>NUCLEOTIDE SEQUENCE</scope>
</reference>
<dbReference type="Proteomes" id="UP000708148">
    <property type="component" value="Unassembled WGS sequence"/>
</dbReference>
<accession>A0A8S1JGA0</accession>
<evidence type="ECO:0000256" key="1">
    <source>
        <dbReference type="SAM" id="MobiDB-lite"/>
    </source>
</evidence>
<dbReference type="AlphaFoldDB" id="A0A8S1JGA0"/>
<evidence type="ECO:0000313" key="2">
    <source>
        <dbReference type="EMBL" id="CAD7703056.1"/>
    </source>
</evidence>
<dbReference type="OrthoDB" id="2187at2759"/>
<proteinExistence type="predicted"/>
<name>A0A8S1JGA0_9CHLO</name>
<feature type="region of interest" description="Disordered" evidence="1">
    <location>
        <begin position="211"/>
        <end position="236"/>
    </location>
</feature>
<gene>
    <name evidence="2" type="ORF">OSTQU699_LOCUS8413</name>
</gene>
<organism evidence="2 3">
    <name type="scientific">Ostreobium quekettii</name>
    <dbReference type="NCBI Taxonomy" id="121088"/>
    <lineage>
        <taxon>Eukaryota</taxon>
        <taxon>Viridiplantae</taxon>
        <taxon>Chlorophyta</taxon>
        <taxon>core chlorophytes</taxon>
        <taxon>Ulvophyceae</taxon>
        <taxon>TCBD clade</taxon>
        <taxon>Bryopsidales</taxon>
        <taxon>Ostreobineae</taxon>
        <taxon>Ostreobiaceae</taxon>
        <taxon>Ostreobium</taxon>
    </lineage>
</organism>
<keyword evidence="3" id="KW-1185">Reference proteome</keyword>
<evidence type="ECO:0000313" key="3">
    <source>
        <dbReference type="Proteomes" id="UP000708148"/>
    </source>
</evidence>